<feature type="transmembrane region" description="Helical" evidence="2">
    <location>
        <begin position="336"/>
        <end position="363"/>
    </location>
</feature>
<feature type="transmembrane region" description="Helical" evidence="2">
    <location>
        <begin position="244"/>
        <end position="261"/>
    </location>
</feature>
<evidence type="ECO:0000313" key="3">
    <source>
        <dbReference type="EMBL" id="MBZ0155424.1"/>
    </source>
</evidence>
<feature type="transmembrane region" description="Helical" evidence="2">
    <location>
        <begin position="281"/>
        <end position="299"/>
    </location>
</feature>
<name>A0A953JAW4_9BACT</name>
<feature type="region of interest" description="Disordered" evidence="1">
    <location>
        <begin position="172"/>
        <end position="195"/>
    </location>
</feature>
<gene>
    <name evidence="3" type="ORF">K8I29_04310</name>
</gene>
<proteinExistence type="predicted"/>
<organism evidence="3 4">
    <name type="scientific">Candidatus Nitrobium versatile</name>
    <dbReference type="NCBI Taxonomy" id="2884831"/>
    <lineage>
        <taxon>Bacteria</taxon>
        <taxon>Pseudomonadati</taxon>
        <taxon>Nitrospirota</taxon>
        <taxon>Nitrospiria</taxon>
        <taxon>Nitrospirales</taxon>
        <taxon>Nitrospiraceae</taxon>
        <taxon>Candidatus Nitrobium</taxon>
    </lineage>
</organism>
<feature type="transmembrane region" description="Helical" evidence="2">
    <location>
        <begin position="27"/>
        <end position="46"/>
    </location>
</feature>
<sequence>MLESIIAAVGMCADGVSEGLYAVRHRFSARAAGIGYAIGALIAWLYKSVTPITFTVESITVATHSAKKPPQILYIVALSAIPSIVLGAFGLYSKLVSMLDRAVIGGVIAGVGIILTRVGFNYVRERKWVAGTSTLAGLVAYAVTDDLVVVIVASVLSGTAVDWIAFRRGQDEGGEQEEKKSSNEDEKDEEKEQSKFGLIPPKWKEMFSWPVIIGAFSVFSLRTGAIVSYATVNAQIAGGRDPRLDGATLMAGLGTLASGLFGGPPIETTPAPMAAAPQPVFSTVLFMALMAAITLLGLVKRVGRYIPLQAIAGFLIVLGIPVIMPEQMPSAAQSPLAGGTALAVTALTNPFYGLLAGEAVVLIQGFLR</sequence>
<keyword evidence="2" id="KW-0472">Membrane</keyword>
<evidence type="ECO:0000256" key="1">
    <source>
        <dbReference type="SAM" id="MobiDB-lite"/>
    </source>
</evidence>
<reference evidence="3" key="2">
    <citation type="submission" date="2021-08" db="EMBL/GenBank/DDBJ databases">
        <authorList>
            <person name="Dalcin Martins P."/>
        </authorList>
    </citation>
    <scope>NUCLEOTIDE SEQUENCE</scope>
    <source>
        <strain evidence="3">MAG_39</strain>
    </source>
</reference>
<keyword evidence="2" id="KW-1133">Transmembrane helix</keyword>
<reference evidence="3" key="1">
    <citation type="journal article" date="2021" name="bioRxiv">
        <title>Unraveling nitrogen, sulfur and carbon metabolic pathways and microbial community transcriptional responses to substrate deprivation and toxicity stresses in a bioreactor mimicking anoxic brackish coastal sediment conditions.</title>
        <authorList>
            <person name="Martins P.D."/>
            <person name="Echeveste M.J."/>
            <person name="Arshad A."/>
            <person name="Kurth J."/>
            <person name="Ouboter H."/>
            <person name="Jetten M.S.M."/>
            <person name="Welte C.U."/>
        </authorList>
    </citation>
    <scope>NUCLEOTIDE SEQUENCE</scope>
    <source>
        <strain evidence="3">MAG_39</strain>
    </source>
</reference>
<keyword evidence="2" id="KW-0812">Transmembrane</keyword>
<dbReference type="Proteomes" id="UP000705867">
    <property type="component" value="Unassembled WGS sequence"/>
</dbReference>
<protein>
    <submittedName>
        <fullName evidence="3">Uncharacterized protein</fullName>
    </submittedName>
</protein>
<feature type="transmembrane region" description="Helical" evidence="2">
    <location>
        <begin position="306"/>
        <end position="324"/>
    </location>
</feature>
<evidence type="ECO:0000313" key="4">
    <source>
        <dbReference type="Proteomes" id="UP000705867"/>
    </source>
</evidence>
<comment type="caution">
    <text evidence="3">The sequence shown here is derived from an EMBL/GenBank/DDBJ whole genome shotgun (WGS) entry which is preliminary data.</text>
</comment>
<feature type="transmembrane region" description="Helical" evidence="2">
    <location>
        <begin position="135"/>
        <end position="156"/>
    </location>
</feature>
<evidence type="ECO:0000256" key="2">
    <source>
        <dbReference type="SAM" id="Phobius"/>
    </source>
</evidence>
<feature type="transmembrane region" description="Helical" evidence="2">
    <location>
        <begin position="104"/>
        <end position="123"/>
    </location>
</feature>
<accession>A0A953JAW4</accession>
<dbReference type="AlphaFoldDB" id="A0A953JAW4"/>
<feature type="transmembrane region" description="Helical" evidence="2">
    <location>
        <begin position="207"/>
        <end position="232"/>
    </location>
</feature>
<feature type="transmembrane region" description="Helical" evidence="2">
    <location>
        <begin position="72"/>
        <end position="92"/>
    </location>
</feature>
<feature type="compositionally biased region" description="Basic and acidic residues" evidence="1">
    <location>
        <begin position="172"/>
        <end position="194"/>
    </location>
</feature>
<dbReference type="EMBL" id="JAIOIV010000032">
    <property type="protein sequence ID" value="MBZ0155424.1"/>
    <property type="molecule type" value="Genomic_DNA"/>
</dbReference>